<dbReference type="Pfam" id="PF02810">
    <property type="entry name" value="SEC-C"/>
    <property type="match status" value="1"/>
</dbReference>
<evidence type="ECO:0000313" key="2">
    <source>
        <dbReference type="Proteomes" id="UP001056610"/>
    </source>
</evidence>
<proteinExistence type="predicted"/>
<gene>
    <name evidence="1" type="ORF">M5I08_07140</name>
</gene>
<dbReference type="Proteomes" id="UP001056610">
    <property type="component" value="Chromosome"/>
</dbReference>
<dbReference type="InterPro" id="IPR011990">
    <property type="entry name" value="TPR-like_helical_dom_sf"/>
</dbReference>
<dbReference type="Gene3D" id="3.10.450.50">
    <property type="match status" value="1"/>
</dbReference>
<dbReference type="InterPro" id="IPR004027">
    <property type="entry name" value="SEC_C_motif"/>
</dbReference>
<sequence>MESATEYQALERWEDALAAADAAVDAGLQTTPDPRCLRAEILMQAGRAAEAEPIWAAVLADTPHDVWLYNNAGFEYAHAGDHDTALRWLTDGLRLALRTGDPERLVDQLADLRQVSLDNLGRPADPDLTAWSPGRNHSCWCGSGRKYKKCCAAASYVDTESSR</sequence>
<dbReference type="SUPFAM" id="SSF103642">
    <property type="entry name" value="Sec-C motif"/>
    <property type="match status" value="1"/>
</dbReference>
<organism evidence="1 2">
    <name type="scientific">Candidatus Mycobacterium methanotrophicum</name>
    <dbReference type="NCBI Taxonomy" id="2943498"/>
    <lineage>
        <taxon>Bacteria</taxon>
        <taxon>Bacillati</taxon>
        <taxon>Actinomycetota</taxon>
        <taxon>Actinomycetes</taxon>
        <taxon>Mycobacteriales</taxon>
        <taxon>Mycobacteriaceae</taxon>
        <taxon>Mycobacterium</taxon>
    </lineage>
</organism>
<name>A0ABY4QQ58_9MYCO</name>
<dbReference type="SUPFAM" id="SSF48452">
    <property type="entry name" value="TPR-like"/>
    <property type="match status" value="1"/>
</dbReference>
<dbReference type="Gene3D" id="1.25.40.10">
    <property type="entry name" value="Tetratricopeptide repeat domain"/>
    <property type="match status" value="1"/>
</dbReference>
<protein>
    <submittedName>
        <fullName evidence="1">SEC-C metal-binding domain-containing protein</fullName>
    </submittedName>
</protein>
<accession>A0ABY4QQ58</accession>
<keyword evidence="2" id="KW-1185">Reference proteome</keyword>
<dbReference type="EMBL" id="CP097320">
    <property type="protein sequence ID" value="UQX12090.1"/>
    <property type="molecule type" value="Genomic_DNA"/>
</dbReference>
<evidence type="ECO:0000313" key="1">
    <source>
        <dbReference type="EMBL" id="UQX12090.1"/>
    </source>
</evidence>
<reference evidence="1" key="1">
    <citation type="submission" date="2022-05" db="EMBL/GenBank/DDBJ databases">
        <title>A methanotrophic Mycobacterium dominates a cave microbial ecosystem.</title>
        <authorList>
            <person name="Van Spanning R.J.M."/>
            <person name="Guan Q."/>
            <person name="Melkonian C."/>
            <person name="Gallant J."/>
            <person name="Polerecky L."/>
            <person name="Flot J.-F."/>
            <person name="Brandt B.W."/>
            <person name="Braster M."/>
            <person name="Iturbe Espinoza P."/>
            <person name="Aerts J."/>
            <person name="Meima-Franke M."/>
            <person name="Piersma S.R."/>
            <person name="Bunduc C."/>
            <person name="Ummels R."/>
            <person name="Pain A."/>
            <person name="Fleming E.J."/>
            <person name="van der Wel N."/>
            <person name="Gherman V.D."/>
            <person name="Sarbu S.M."/>
            <person name="Bodelier P.L.E."/>
            <person name="Bitter W."/>
        </authorList>
    </citation>
    <scope>NUCLEOTIDE SEQUENCE</scope>
    <source>
        <strain evidence="1">Sulfur Cave</strain>
    </source>
</reference>